<evidence type="ECO:0000313" key="1">
    <source>
        <dbReference type="EMBL" id="MDM8326292.1"/>
    </source>
</evidence>
<dbReference type="Proteomes" id="UP001169458">
    <property type="component" value="Unassembled WGS sequence"/>
</dbReference>
<accession>A0ABT7VJ30</accession>
<proteinExistence type="predicted"/>
<name>A0ABT7VJ30_9BACE</name>
<dbReference type="RefSeq" id="WP_289561182.1">
    <property type="nucleotide sequence ID" value="NZ_JAUDCP010000058.1"/>
</dbReference>
<sequence>MKKGIYKSVSLTEEEKMEHAILVCSFFRSTFKRLSVTITELTIITGLTSHAFTDLSRNFSVKTLALLSLGMMEVSERSIRITRLLALARTAIHTRQSLVIRLADDTDTLRQGEHVLIGPAKRRRKRG</sequence>
<comment type="caution">
    <text evidence="1">The sequence shown here is derived from an EMBL/GenBank/DDBJ whole genome shotgun (WGS) entry which is preliminary data.</text>
</comment>
<gene>
    <name evidence="1" type="ORF">QUW60_13835</name>
</gene>
<reference evidence="2" key="2">
    <citation type="submission" date="2023-07" db="EMBL/GenBank/DDBJ databases">
        <title>Identification and characterization of horizontal gene transfer across gut microbiota members of farm animals based on homology search.</title>
        <authorList>
            <person name="Schwarzerova J."/>
            <person name="Nykrynova M."/>
            <person name="Jureckova K."/>
            <person name="Cejkova D."/>
            <person name="Rychlik I."/>
        </authorList>
    </citation>
    <scope>NUCLEOTIDE SEQUENCE [LARGE SCALE GENOMIC DNA]</scope>
    <source>
        <strain evidence="2">109_WCHN</strain>
    </source>
</reference>
<organism evidence="1 2">
    <name type="scientific">Bacteroides gallinaceum</name>
    <dbReference type="NCBI Taxonomy" id="1462571"/>
    <lineage>
        <taxon>Bacteria</taxon>
        <taxon>Pseudomonadati</taxon>
        <taxon>Bacteroidota</taxon>
        <taxon>Bacteroidia</taxon>
        <taxon>Bacteroidales</taxon>
        <taxon>Bacteroidaceae</taxon>
        <taxon>Bacteroides</taxon>
    </lineage>
</organism>
<protein>
    <submittedName>
        <fullName evidence="1">Uncharacterized protein</fullName>
    </submittedName>
</protein>
<dbReference type="EMBL" id="JAUDEN010000036">
    <property type="protein sequence ID" value="MDM8326292.1"/>
    <property type="molecule type" value="Genomic_DNA"/>
</dbReference>
<evidence type="ECO:0000313" key="2">
    <source>
        <dbReference type="Proteomes" id="UP001169458"/>
    </source>
</evidence>
<keyword evidence="2" id="KW-1185">Reference proteome</keyword>
<reference evidence="1 2" key="1">
    <citation type="submission" date="2023-06" db="EMBL/GenBank/DDBJ databases">
        <authorList>
            <person name="Zeman M."/>
            <person name="Kubasova T."/>
            <person name="Jahodarova E."/>
            <person name="Nykrynova M."/>
            <person name="Rychlik I."/>
        </authorList>
    </citation>
    <scope>NUCLEOTIDE SEQUENCE [LARGE SCALE GENOMIC DNA]</scope>
    <source>
        <strain evidence="1 2">109_WCHN</strain>
    </source>
</reference>